<organism evidence="1 2">
    <name type="scientific">Stigmatella aurantiaca (strain DW4/3-1)</name>
    <dbReference type="NCBI Taxonomy" id="378806"/>
    <lineage>
        <taxon>Bacteria</taxon>
        <taxon>Pseudomonadati</taxon>
        <taxon>Myxococcota</taxon>
        <taxon>Myxococcia</taxon>
        <taxon>Myxococcales</taxon>
        <taxon>Cystobacterineae</taxon>
        <taxon>Archangiaceae</taxon>
        <taxon>Stigmatella</taxon>
    </lineage>
</organism>
<dbReference type="InterPro" id="IPR011964">
    <property type="entry name" value="YVTN_b-propeller_repeat"/>
</dbReference>
<reference evidence="1 2" key="1">
    <citation type="submission" date="2006-04" db="EMBL/GenBank/DDBJ databases">
        <authorList>
            <person name="Nierman W.C."/>
        </authorList>
    </citation>
    <scope>NUCLEOTIDE SEQUENCE [LARGE SCALE GENOMIC DNA]</scope>
    <source>
        <strain evidence="1 2">DW4/3-1</strain>
    </source>
</reference>
<dbReference type="PANTHER" id="PTHR47197:SF3">
    <property type="entry name" value="DIHYDRO-HEME D1 DEHYDROGENASE"/>
    <property type="match status" value="1"/>
</dbReference>
<dbReference type="InterPro" id="IPR011048">
    <property type="entry name" value="Haem_d1_sf"/>
</dbReference>
<name>Q09AY6_STIAD</name>
<dbReference type="Pfam" id="PF02239">
    <property type="entry name" value="Cytochrom_D1"/>
    <property type="match status" value="1"/>
</dbReference>
<dbReference type="PATRIC" id="fig|378806.16.peg.8244"/>
<proteinExistence type="predicted"/>
<comment type="caution">
    <text evidence="1">The sequence shown here is derived from an EMBL/GenBank/DDBJ whole genome shotgun (WGS) entry which is preliminary data.</text>
</comment>
<dbReference type="Proteomes" id="UP000032702">
    <property type="component" value="Unassembled WGS sequence"/>
</dbReference>
<dbReference type="InterPro" id="IPR015943">
    <property type="entry name" value="WD40/YVTN_repeat-like_dom_sf"/>
</dbReference>
<accession>Q09AY6</accession>
<protein>
    <recommendedName>
        <fullName evidence="3">40-residue YVTN family beta-propeller repeat protein</fullName>
    </recommendedName>
</protein>
<gene>
    <name evidence="1" type="ORF">STIAU_6862</name>
</gene>
<dbReference type="PANTHER" id="PTHR47197">
    <property type="entry name" value="PROTEIN NIRF"/>
    <property type="match status" value="1"/>
</dbReference>
<dbReference type="EMBL" id="AAMD01000011">
    <property type="protein sequence ID" value="EAU68859.1"/>
    <property type="molecule type" value="Genomic_DNA"/>
</dbReference>
<dbReference type="Gene3D" id="2.130.10.10">
    <property type="entry name" value="YVTN repeat-like/Quinoprotein amine dehydrogenase"/>
    <property type="match status" value="1"/>
</dbReference>
<evidence type="ECO:0008006" key="3">
    <source>
        <dbReference type="Google" id="ProtNLM"/>
    </source>
</evidence>
<evidence type="ECO:0000313" key="1">
    <source>
        <dbReference type="EMBL" id="EAU68859.1"/>
    </source>
</evidence>
<dbReference type="NCBIfam" id="TIGR02276">
    <property type="entry name" value="beta_rpt_yvtn"/>
    <property type="match status" value="1"/>
</dbReference>
<evidence type="ECO:0000313" key="2">
    <source>
        <dbReference type="Proteomes" id="UP000032702"/>
    </source>
</evidence>
<dbReference type="InterPro" id="IPR051200">
    <property type="entry name" value="Host-pathogen_enzymatic-act"/>
</dbReference>
<sequence length="767" mass="83365">MAVQPLGRGCFVPAHGSQHHLEHRFQPGHHVGDAVLELQSPVWRGRYRPRSRGLSLPRPDQLPVEQWRTLGRAPRAVVPLVSPGWRGAPASRAPCLPSGNTFPMRKLLLLSAGAVLAALLATAGWQLQHRAGPPALPRSQPVDLPAQTPVTLTRPDVDVSFDLRLHARIPGAERGTPLDGTARFVLKNPPTGEPLRGVRPLGWITRRVQGQAAPDEAACKERIQTYLGGLLSARADANLNSYLFLTLNHDQTVSVIDPQISLSRTKLQNLVSLGGEPVDWVLPPDMKALFLSIPVHGTVSVVDLRRFVVVRNVHVGKKPGRMAVSPDGRTVWVANEGDGTVSVIDTASYQVLRTLEVGGGGHAFSFSEGGRTAWVSSSEGEALVAVDVASLEETGRVEVGVGVGSIAYSEVAKALYAVQERTHEALVVDPHRREVARRIPLAPSPGMLRFDNSGRWAFVLYPHGDRVDVLDAASTQLAYTLTGFAAPDQLVFTNAYAYVRNTEDARLSLIELASLEKEDGKPSIAHVVMGQKKPSESRGLGRSAPIAAMPEGNSVIVAGTADRALFLYSEGMMAPRGTHLNYGREPKAVLVLDRSLHEVEPGVFTSEAVVRENGLHDVYFLLESPRTLACLEWEVRGIPEDVSASRKLPLTLTPEFNPTAPLPPRALTSLRFRLSPLSDAKDTRPVQPEEVQVLMFRPPSGHWLQRPTPRLVEPGLFEVEVSPPEPGQYQFLVSVENRGAPFGVLPHFTLRVQPSLAALPPSETHPQ</sequence>
<dbReference type="AlphaFoldDB" id="Q09AY6"/>
<dbReference type="SUPFAM" id="SSF51004">
    <property type="entry name" value="C-terminal (heme d1) domain of cytochrome cd1-nitrite reductase"/>
    <property type="match status" value="1"/>
</dbReference>